<evidence type="ECO:0000256" key="9">
    <source>
        <dbReference type="ARBA" id="ARBA00023235"/>
    </source>
</evidence>
<evidence type="ECO:0000256" key="4">
    <source>
        <dbReference type="ARBA" id="ARBA00022741"/>
    </source>
</evidence>
<dbReference type="Pfam" id="PF03796">
    <property type="entry name" value="DnaB_C"/>
    <property type="match status" value="1"/>
</dbReference>
<organism evidence="14 15">
    <name type="scientific">Heliorestis convoluta</name>
    <dbReference type="NCBI Taxonomy" id="356322"/>
    <lineage>
        <taxon>Bacteria</taxon>
        <taxon>Bacillati</taxon>
        <taxon>Bacillota</taxon>
        <taxon>Clostridia</taxon>
        <taxon>Eubacteriales</taxon>
        <taxon>Heliobacteriaceae</taxon>
        <taxon>Heliorestis</taxon>
    </lineage>
</organism>
<keyword evidence="15" id="KW-1185">Reference proteome</keyword>
<comment type="similarity">
    <text evidence="1 12">Belongs to the helicase family. DnaB subfamily.</text>
</comment>
<dbReference type="GO" id="GO:0006269">
    <property type="term" value="P:DNA replication, synthesis of primer"/>
    <property type="evidence" value="ECO:0007669"/>
    <property type="project" value="UniProtKB-UniRule"/>
</dbReference>
<dbReference type="KEGG" id="hcv:FTV88_2870"/>
<dbReference type="CDD" id="cd00984">
    <property type="entry name" value="DnaB_C"/>
    <property type="match status" value="1"/>
</dbReference>
<keyword evidence="7 12" id="KW-0067">ATP-binding</keyword>
<dbReference type="Gene3D" id="1.10.860.10">
    <property type="entry name" value="DNAb Helicase, Chain A"/>
    <property type="match status" value="1"/>
</dbReference>
<dbReference type="Pfam" id="PF00772">
    <property type="entry name" value="DnaB"/>
    <property type="match status" value="1"/>
</dbReference>
<evidence type="ECO:0000256" key="8">
    <source>
        <dbReference type="ARBA" id="ARBA00023125"/>
    </source>
</evidence>
<keyword evidence="6 12" id="KW-0347">Helicase</keyword>
<keyword evidence="8 12" id="KW-0238">DNA-binding</keyword>
<dbReference type="PANTHER" id="PTHR30153">
    <property type="entry name" value="REPLICATIVE DNA HELICASE DNAB"/>
    <property type="match status" value="1"/>
</dbReference>
<dbReference type="InterPro" id="IPR007692">
    <property type="entry name" value="DNA_helicase_DnaB"/>
</dbReference>
<dbReference type="Proteomes" id="UP000366051">
    <property type="component" value="Chromosome"/>
</dbReference>
<evidence type="ECO:0000259" key="13">
    <source>
        <dbReference type="PROSITE" id="PS51199"/>
    </source>
</evidence>
<proteinExistence type="inferred from homology"/>
<dbReference type="NCBIfam" id="TIGR00665">
    <property type="entry name" value="DnaB"/>
    <property type="match status" value="1"/>
</dbReference>
<evidence type="ECO:0000256" key="5">
    <source>
        <dbReference type="ARBA" id="ARBA00022801"/>
    </source>
</evidence>
<keyword evidence="4 12" id="KW-0547">Nucleotide-binding</keyword>
<dbReference type="GO" id="GO:1990077">
    <property type="term" value="C:primosome complex"/>
    <property type="evidence" value="ECO:0007669"/>
    <property type="project" value="UniProtKB-UniRule"/>
</dbReference>
<dbReference type="Gene3D" id="3.40.50.300">
    <property type="entry name" value="P-loop containing nucleotide triphosphate hydrolases"/>
    <property type="match status" value="1"/>
</dbReference>
<evidence type="ECO:0000256" key="11">
    <source>
        <dbReference type="NCBIfam" id="TIGR00665"/>
    </source>
</evidence>
<evidence type="ECO:0000256" key="3">
    <source>
        <dbReference type="ARBA" id="ARBA00022705"/>
    </source>
</evidence>
<dbReference type="OrthoDB" id="9773982at2"/>
<dbReference type="InterPro" id="IPR007694">
    <property type="entry name" value="DNA_helicase_DnaB-like_C"/>
</dbReference>
<sequence length="451" mass="50724">MSNEIMGAEQSFLGCFFLDNDIAEEAFGWVDASDFSSEAHRQIYQVFKTLNEAGQPIDYITASRELQGKVAIDYIIQLADTVPSVANIKQYAQMIRKESQKRKIIALTTKAHRDLIEKDAEEVLPQLEKSLQELAVATETEKNYKSIAETLPNVWGNIQERKKIKGLPGHSTGYQHLDNMTDGLQKGELVILAARPSMGKTALALKIALNVAKKGVPTGVFSLEMTTEQLVQRLLACECLVDLKDLKHGKMTQQDEEAVKIGMGEIAKYPLYTDDDFGDLDKLIARAKKMKRDFNLGFLAVDYLQIVSTGSAKNDNRNLEITKISWAFKKIAKELNIPVLLLSQLSRTVEQQQNKRPNLSHLRDSGAIEQDADQVWFIYRDEYYNQESEKKGIAEIIVAKNRNGSIGTVELGFLKEYVLFATRDDDGMEKKHPLGTELIYTGQGKQQQIIS</sequence>
<evidence type="ECO:0000313" key="15">
    <source>
        <dbReference type="Proteomes" id="UP000366051"/>
    </source>
</evidence>
<dbReference type="EC" id="5.6.2.3" evidence="11 12"/>
<dbReference type="SUPFAM" id="SSF48024">
    <property type="entry name" value="N-terminal domain of DnaB helicase"/>
    <property type="match status" value="1"/>
</dbReference>
<keyword evidence="3 12" id="KW-0235">DNA replication</keyword>
<dbReference type="InterPro" id="IPR027417">
    <property type="entry name" value="P-loop_NTPase"/>
</dbReference>
<keyword evidence="5 12" id="KW-0378">Hydrolase</keyword>
<dbReference type="InterPro" id="IPR007693">
    <property type="entry name" value="DNA_helicase_DnaB-like_N"/>
</dbReference>
<name>A0A5Q2N4Z0_9FIRM</name>
<evidence type="ECO:0000256" key="1">
    <source>
        <dbReference type="ARBA" id="ARBA00008428"/>
    </source>
</evidence>
<evidence type="ECO:0000256" key="6">
    <source>
        <dbReference type="ARBA" id="ARBA00022806"/>
    </source>
</evidence>
<dbReference type="GO" id="GO:0005829">
    <property type="term" value="C:cytosol"/>
    <property type="evidence" value="ECO:0007669"/>
    <property type="project" value="TreeGrafter"/>
</dbReference>
<dbReference type="GO" id="GO:0005524">
    <property type="term" value="F:ATP binding"/>
    <property type="evidence" value="ECO:0007669"/>
    <property type="project" value="UniProtKB-UniRule"/>
</dbReference>
<reference evidence="15" key="1">
    <citation type="submission" date="2019-11" db="EMBL/GenBank/DDBJ databases">
        <title>Genome sequence of Heliorestis convoluta strain HH, an alkaliphilic and minimalistic phototrophic bacterium from a soda lake in Egypt.</title>
        <authorList>
            <person name="Dewey E.D."/>
            <person name="Stokes L.M."/>
            <person name="Burchell B.M."/>
            <person name="Shaffer K.N."/>
            <person name="Huntington A.M."/>
            <person name="Baker J.M."/>
            <person name="Nadendla S."/>
            <person name="Giglio M.G."/>
            <person name="Touchman J.W."/>
            <person name="Blankenship R.E."/>
            <person name="Madigan M.T."/>
            <person name="Sattley W.M."/>
        </authorList>
    </citation>
    <scope>NUCLEOTIDE SEQUENCE [LARGE SCALE GENOMIC DNA]</scope>
    <source>
        <strain evidence="15">HH</strain>
    </source>
</reference>
<keyword evidence="9" id="KW-0413">Isomerase</keyword>
<comment type="catalytic activity">
    <reaction evidence="10 12">
        <text>ATP + H2O = ADP + phosphate + H(+)</text>
        <dbReference type="Rhea" id="RHEA:13065"/>
        <dbReference type="ChEBI" id="CHEBI:15377"/>
        <dbReference type="ChEBI" id="CHEBI:15378"/>
        <dbReference type="ChEBI" id="CHEBI:30616"/>
        <dbReference type="ChEBI" id="CHEBI:43474"/>
        <dbReference type="ChEBI" id="CHEBI:456216"/>
        <dbReference type="EC" id="5.6.2.3"/>
    </reaction>
</comment>
<evidence type="ECO:0000256" key="2">
    <source>
        <dbReference type="ARBA" id="ARBA00022515"/>
    </source>
</evidence>
<feature type="domain" description="SF4 helicase" evidence="13">
    <location>
        <begin position="163"/>
        <end position="427"/>
    </location>
</feature>
<evidence type="ECO:0000256" key="7">
    <source>
        <dbReference type="ARBA" id="ARBA00022840"/>
    </source>
</evidence>
<evidence type="ECO:0000256" key="10">
    <source>
        <dbReference type="ARBA" id="ARBA00048954"/>
    </source>
</evidence>
<comment type="function">
    <text evidence="12">The main replicative DNA helicase, it participates in initiation and elongation during chromosome replication. Travels ahead of the DNA replisome, separating dsDNA into templates for DNA synthesis. A processive ATP-dependent 5'-3' DNA helicase it has DNA-dependent ATPase activity.</text>
</comment>
<dbReference type="InterPro" id="IPR016136">
    <property type="entry name" value="DNA_helicase_N/primase_C"/>
</dbReference>
<dbReference type="SUPFAM" id="SSF52540">
    <property type="entry name" value="P-loop containing nucleoside triphosphate hydrolases"/>
    <property type="match status" value="1"/>
</dbReference>
<dbReference type="EMBL" id="CP045875">
    <property type="protein sequence ID" value="QGG48959.1"/>
    <property type="molecule type" value="Genomic_DNA"/>
</dbReference>
<dbReference type="RefSeq" id="WP_153726026.1">
    <property type="nucleotide sequence ID" value="NZ_CP045875.1"/>
</dbReference>
<dbReference type="GO" id="GO:0043139">
    <property type="term" value="F:5'-3' DNA helicase activity"/>
    <property type="evidence" value="ECO:0007669"/>
    <property type="project" value="UniProtKB-EC"/>
</dbReference>
<dbReference type="PROSITE" id="PS51199">
    <property type="entry name" value="SF4_HELICASE"/>
    <property type="match status" value="1"/>
</dbReference>
<evidence type="ECO:0000313" key="14">
    <source>
        <dbReference type="EMBL" id="QGG48959.1"/>
    </source>
</evidence>
<dbReference type="GO" id="GO:0016887">
    <property type="term" value="F:ATP hydrolysis activity"/>
    <property type="evidence" value="ECO:0007669"/>
    <property type="project" value="RHEA"/>
</dbReference>
<gene>
    <name evidence="14" type="ORF">FTV88_2870</name>
</gene>
<dbReference type="GO" id="GO:0003677">
    <property type="term" value="F:DNA binding"/>
    <property type="evidence" value="ECO:0007669"/>
    <property type="project" value="UniProtKB-UniRule"/>
</dbReference>
<dbReference type="AlphaFoldDB" id="A0A5Q2N4Z0"/>
<dbReference type="InterPro" id="IPR036185">
    <property type="entry name" value="DNA_heli_DnaB-like_N_sf"/>
</dbReference>
<accession>A0A5Q2N4Z0</accession>
<protein>
    <recommendedName>
        <fullName evidence="11 12">Replicative DNA helicase</fullName>
        <ecNumber evidence="11 12">5.6.2.3</ecNumber>
    </recommendedName>
</protein>
<keyword evidence="2 12" id="KW-0639">Primosome</keyword>
<evidence type="ECO:0000256" key="12">
    <source>
        <dbReference type="RuleBase" id="RU362085"/>
    </source>
</evidence>
<dbReference type="PANTHER" id="PTHR30153:SF2">
    <property type="entry name" value="REPLICATIVE DNA HELICASE"/>
    <property type="match status" value="1"/>
</dbReference>